<dbReference type="GO" id="GO:0016853">
    <property type="term" value="F:isomerase activity"/>
    <property type="evidence" value="ECO:0007669"/>
    <property type="project" value="UniProtKB-KW"/>
</dbReference>
<name>A0A926EKS6_9FIRM</name>
<feature type="domain" description="Xylose isomerase-like TIM barrel" evidence="1">
    <location>
        <begin position="27"/>
        <end position="285"/>
    </location>
</feature>
<evidence type="ECO:0000259" key="1">
    <source>
        <dbReference type="Pfam" id="PF01261"/>
    </source>
</evidence>
<dbReference type="InterPro" id="IPR013022">
    <property type="entry name" value="Xyl_isomerase-like_TIM-brl"/>
</dbReference>
<organism evidence="2 3">
    <name type="scientific">Zhenhengia yiwuensis</name>
    <dbReference type="NCBI Taxonomy" id="2763666"/>
    <lineage>
        <taxon>Bacteria</taxon>
        <taxon>Bacillati</taxon>
        <taxon>Bacillota</taxon>
        <taxon>Clostridia</taxon>
        <taxon>Lachnospirales</taxon>
        <taxon>Lachnospiraceae</taxon>
        <taxon>Zhenhengia</taxon>
    </lineage>
</organism>
<dbReference type="RefSeq" id="WP_249334337.1">
    <property type="nucleotide sequence ID" value="NZ_JACRSY010000050.1"/>
</dbReference>
<comment type="caution">
    <text evidence="2">The sequence shown here is derived from an EMBL/GenBank/DDBJ whole genome shotgun (WGS) entry which is preliminary data.</text>
</comment>
<dbReference type="InterPro" id="IPR036237">
    <property type="entry name" value="Xyl_isomerase-like_sf"/>
</dbReference>
<accession>A0A926EKS6</accession>
<evidence type="ECO:0000313" key="2">
    <source>
        <dbReference type="EMBL" id="MBC8581414.1"/>
    </source>
</evidence>
<dbReference type="SUPFAM" id="SSF51658">
    <property type="entry name" value="Xylose isomerase-like"/>
    <property type="match status" value="1"/>
</dbReference>
<dbReference type="EMBL" id="JACRSY010000050">
    <property type="protein sequence ID" value="MBC8581414.1"/>
    <property type="molecule type" value="Genomic_DNA"/>
</dbReference>
<proteinExistence type="predicted"/>
<keyword evidence="2" id="KW-0413">Isomerase</keyword>
<gene>
    <name evidence="2" type="ORF">H8718_18145</name>
</gene>
<dbReference type="InterPro" id="IPR050312">
    <property type="entry name" value="IolE/XylAMocC-like"/>
</dbReference>
<dbReference type="Proteomes" id="UP000655830">
    <property type="component" value="Unassembled WGS sequence"/>
</dbReference>
<dbReference type="PANTHER" id="PTHR12110">
    <property type="entry name" value="HYDROXYPYRUVATE ISOMERASE"/>
    <property type="match status" value="1"/>
</dbReference>
<reference evidence="2" key="1">
    <citation type="submission" date="2020-08" db="EMBL/GenBank/DDBJ databases">
        <title>Genome public.</title>
        <authorList>
            <person name="Liu C."/>
            <person name="Sun Q."/>
        </authorList>
    </citation>
    <scope>NUCLEOTIDE SEQUENCE</scope>
    <source>
        <strain evidence="2">NSJ-12</strain>
    </source>
</reference>
<dbReference type="Gene3D" id="3.20.20.150">
    <property type="entry name" value="Divalent-metal-dependent TIM barrel enzymes"/>
    <property type="match status" value="1"/>
</dbReference>
<dbReference type="PANTHER" id="PTHR12110:SF53">
    <property type="entry name" value="BLR5974 PROTEIN"/>
    <property type="match status" value="1"/>
</dbReference>
<sequence length="290" mass="31974">MKVSVSSYSFSRLIGNGTLTQLDCIGKAKEMGFDAIELVEIIPHDGNTKEEYVHQLAKEANRVKMPISSFTFGADFLYGSGGDLKAEIKRVKEMINFAQVLGAKIVRHDATRGYNQGDRGYRGFNEALPRLVEGCREVTIYAESKGIRTTVENHGFFCQDSERVEKLVNAVAHPNFGLLVDMGNFLCVDEDPVQAVSRVAPYAFYAHAKDFLVKSGSGINPGAGFFKTRGGNYLRGMIIGHGHVPVQQCISILKSVGYDGYMAIEFEGMEDPIKGIQIGLENLRRYISNA</sequence>
<protein>
    <submittedName>
        <fullName evidence="2">Sugar phosphate isomerase/epimerase</fullName>
    </submittedName>
</protein>
<dbReference type="Pfam" id="PF01261">
    <property type="entry name" value="AP_endonuc_2"/>
    <property type="match status" value="1"/>
</dbReference>
<evidence type="ECO:0000313" key="3">
    <source>
        <dbReference type="Proteomes" id="UP000655830"/>
    </source>
</evidence>
<dbReference type="AlphaFoldDB" id="A0A926EKS6"/>
<keyword evidence="3" id="KW-1185">Reference proteome</keyword>